<dbReference type="InterPro" id="IPR028081">
    <property type="entry name" value="Leu-bd"/>
</dbReference>
<comment type="similarity">
    <text evidence="1">Belongs to the leucine-binding protein family.</text>
</comment>
<dbReference type="PRINTS" id="PR00337">
    <property type="entry name" value="LEUILEVALBP"/>
</dbReference>
<dbReference type="PROSITE" id="PS51257">
    <property type="entry name" value="PROKAR_LIPOPROTEIN"/>
    <property type="match status" value="1"/>
</dbReference>
<evidence type="ECO:0000256" key="3">
    <source>
        <dbReference type="ARBA" id="ARBA00022729"/>
    </source>
</evidence>
<dbReference type="InterPro" id="IPR028082">
    <property type="entry name" value="Peripla_BP_I"/>
</dbReference>
<accession>A0ABY9KUC5</accession>
<evidence type="ECO:0000313" key="8">
    <source>
        <dbReference type="Proteomes" id="UP001180087"/>
    </source>
</evidence>
<dbReference type="Gene3D" id="3.40.50.2300">
    <property type="match status" value="2"/>
</dbReference>
<dbReference type="CDD" id="cd06348">
    <property type="entry name" value="PBP1_ABC_HAAT-like"/>
    <property type="match status" value="1"/>
</dbReference>
<dbReference type="SUPFAM" id="SSF53822">
    <property type="entry name" value="Periplasmic binding protein-like I"/>
    <property type="match status" value="1"/>
</dbReference>
<proteinExistence type="inferred from homology"/>
<feature type="signal peptide" evidence="5">
    <location>
        <begin position="1"/>
        <end position="21"/>
    </location>
</feature>
<evidence type="ECO:0000256" key="1">
    <source>
        <dbReference type="ARBA" id="ARBA00010062"/>
    </source>
</evidence>
<dbReference type="PANTHER" id="PTHR30483:SF6">
    <property type="entry name" value="PERIPLASMIC BINDING PROTEIN OF ABC TRANSPORTER FOR NATURAL AMINO ACIDS"/>
    <property type="match status" value="1"/>
</dbReference>
<evidence type="ECO:0000256" key="2">
    <source>
        <dbReference type="ARBA" id="ARBA00022448"/>
    </source>
</evidence>
<keyword evidence="4" id="KW-0029">Amino-acid transport</keyword>
<dbReference type="Proteomes" id="UP001180087">
    <property type="component" value="Chromosome"/>
</dbReference>
<feature type="chain" id="PRO_5046055644" evidence="5">
    <location>
        <begin position="22"/>
        <end position="380"/>
    </location>
</feature>
<keyword evidence="2" id="KW-0813">Transport</keyword>
<dbReference type="RefSeq" id="WP_348027455.1">
    <property type="nucleotide sequence ID" value="NZ_CP129113.1"/>
</dbReference>
<evidence type="ECO:0000256" key="5">
    <source>
        <dbReference type="SAM" id="SignalP"/>
    </source>
</evidence>
<evidence type="ECO:0000256" key="4">
    <source>
        <dbReference type="ARBA" id="ARBA00022970"/>
    </source>
</evidence>
<dbReference type="EMBL" id="CP129113">
    <property type="protein sequence ID" value="WLV24435.1"/>
    <property type="molecule type" value="Genomic_DNA"/>
</dbReference>
<sequence>MGKFSKALFMLIAITALVFTAACGGGSSDSKSGGKGKEVKVGVISWLNGSGASYGEAITNGLKLANKEINDKGDVKIKLITEDSAGKKDQAKSAAEKLINSENVSAIIGPTLSTEMQVVGPTADSSGIPIIGTSTTAKGIPQIGDYVFRNSIPEEQAIPASIKAAKEKYKAKKVAILYGNDDVFTKSGYDVMKDEAKKQGLQVTTTEKFQQGQADYKAQLTKIKSTKPDMILCSALYNEGAVIMDQARKMGIDVPFVGGNGFNSPQVIDIAGDAANGLIVATPWFAGKDDQKVKDFVKKYKDKYGKDPDQFAAQAYDALYVLAAAIERAGSDDPDAIRDELAKTKDFKGILGTMSFDKEGDIVMKPTVLIIKDGKFQEFK</sequence>
<keyword evidence="3 5" id="KW-0732">Signal</keyword>
<dbReference type="InterPro" id="IPR051010">
    <property type="entry name" value="BCAA_transport"/>
</dbReference>
<reference evidence="7" key="1">
    <citation type="submission" date="2023-06" db="EMBL/GenBank/DDBJ databases">
        <title>A Treasure from Seagulls: Isolation and Description of Aciduricobacillus qingdaonensis gen. nov., sp. nov., a Rare Obligately Uric Acid-utilizing Member in the Family Bacillaceae.</title>
        <authorList>
            <person name="Liu W."/>
            <person name="Wang B."/>
        </authorList>
    </citation>
    <scope>NUCLEOTIDE SEQUENCE</scope>
    <source>
        <strain evidence="7">44XB</strain>
    </source>
</reference>
<dbReference type="Pfam" id="PF13458">
    <property type="entry name" value="Peripla_BP_6"/>
    <property type="match status" value="1"/>
</dbReference>
<dbReference type="InterPro" id="IPR000709">
    <property type="entry name" value="Leu_Ile_Val-bd"/>
</dbReference>
<keyword evidence="8" id="KW-1185">Reference proteome</keyword>
<feature type="domain" description="Leucine-binding protein" evidence="6">
    <location>
        <begin position="38"/>
        <end position="360"/>
    </location>
</feature>
<dbReference type="PANTHER" id="PTHR30483">
    <property type="entry name" value="LEUCINE-SPECIFIC-BINDING PROTEIN"/>
    <property type="match status" value="1"/>
</dbReference>
<evidence type="ECO:0000313" key="7">
    <source>
        <dbReference type="EMBL" id="WLV24435.1"/>
    </source>
</evidence>
<gene>
    <name evidence="7" type="ORF">QR721_12445</name>
</gene>
<protein>
    <submittedName>
        <fullName evidence="7">ABC transporter substrate-binding protein</fullName>
    </submittedName>
</protein>
<evidence type="ECO:0000259" key="6">
    <source>
        <dbReference type="Pfam" id="PF13458"/>
    </source>
</evidence>
<organism evidence="7 8">
    <name type="scientific">Aciduricibacillus chroicocephali</name>
    <dbReference type="NCBI Taxonomy" id="3054939"/>
    <lineage>
        <taxon>Bacteria</taxon>
        <taxon>Bacillati</taxon>
        <taxon>Bacillota</taxon>
        <taxon>Bacilli</taxon>
        <taxon>Bacillales</taxon>
        <taxon>Bacillaceae</taxon>
        <taxon>Aciduricibacillus</taxon>
    </lineage>
</organism>
<name>A0ABY9KUC5_9BACI</name>